<dbReference type="Proteomes" id="UP000052020">
    <property type="component" value="Unassembled WGS sequence"/>
</dbReference>
<comment type="caution">
    <text evidence="3">The sequence shown here is derived from an EMBL/GenBank/DDBJ whole genome shotgun (WGS) entry which is preliminary data.</text>
</comment>
<name>A0A0S7XI83_9BACT</name>
<dbReference type="InterPro" id="IPR036291">
    <property type="entry name" value="NAD(P)-bd_dom_sf"/>
</dbReference>
<accession>A0A0S7XI83</accession>
<proteinExistence type="inferred from homology"/>
<dbReference type="PATRIC" id="fig|1704032.3.peg.1084"/>
<dbReference type="Gene3D" id="3.40.50.720">
    <property type="entry name" value="NAD(P)-binding Rossmann-like Domain"/>
    <property type="match status" value="1"/>
</dbReference>
<sequence>VAVVDNLSSGRRENVNPHAAFYQIDVRDRDALARVFEEFRPQVVNHHAAQIDVRKSVADPVFDADCNVLGSLNVILESVRTGVKHFIYASTGGAIYGEPERTPADEDHPVSPLAPYGISKHTVEHYLRMYHANEGLRYVALRYANIYGPRQDPQGEAGVVAIFIGRMLAGKRPIIFGDGTATRDYVYVEDAAAANEAALRVQKVGVYNVGTAVETTVLEIVQGLNGVLGTDLDPEFAPPRPGEVQRIALDARLAQRELGWRPTVSFDEGLRLTADWFRGQQAR</sequence>
<dbReference type="AlphaFoldDB" id="A0A0S7XI83"/>
<protein>
    <submittedName>
        <fullName evidence="3">UDP-glucose 4-epimerase</fullName>
    </submittedName>
</protein>
<gene>
    <name evidence="3" type="ORF">AMK68_05520</name>
</gene>
<dbReference type="EMBL" id="LIZY01000137">
    <property type="protein sequence ID" value="KPJ61963.1"/>
    <property type="molecule type" value="Genomic_DNA"/>
</dbReference>
<evidence type="ECO:0000313" key="4">
    <source>
        <dbReference type="Proteomes" id="UP000052020"/>
    </source>
</evidence>
<dbReference type="Gene3D" id="3.90.25.10">
    <property type="entry name" value="UDP-galactose 4-epimerase, domain 1"/>
    <property type="match status" value="1"/>
</dbReference>
<evidence type="ECO:0000313" key="3">
    <source>
        <dbReference type="EMBL" id="KPJ61963.1"/>
    </source>
</evidence>
<organism evidence="3 4">
    <name type="scientific">candidate division KD3-62 bacterium DG_56</name>
    <dbReference type="NCBI Taxonomy" id="1704032"/>
    <lineage>
        <taxon>Bacteria</taxon>
        <taxon>candidate division KD3-62</taxon>
    </lineage>
</organism>
<feature type="domain" description="NAD-dependent epimerase/dehydratase" evidence="2">
    <location>
        <begin position="1"/>
        <end position="210"/>
    </location>
</feature>
<comment type="similarity">
    <text evidence="1">Belongs to the NAD(P)-dependent epimerase/dehydratase family.</text>
</comment>
<dbReference type="InterPro" id="IPR001509">
    <property type="entry name" value="Epimerase_deHydtase"/>
</dbReference>
<evidence type="ECO:0000259" key="2">
    <source>
        <dbReference type="Pfam" id="PF01370"/>
    </source>
</evidence>
<dbReference type="Pfam" id="PF01370">
    <property type="entry name" value="Epimerase"/>
    <property type="match status" value="1"/>
</dbReference>
<reference evidence="3 4" key="1">
    <citation type="journal article" date="2015" name="Microbiome">
        <title>Genomic resolution of linkages in carbon, nitrogen, and sulfur cycling among widespread estuary sediment bacteria.</title>
        <authorList>
            <person name="Baker B.J."/>
            <person name="Lazar C.S."/>
            <person name="Teske A.P."/>
            <person name="Dick G.J."/>
        </authorList>
    </citation>
    <scope>NUCLEOTIDE SEQUENCE [LARGE SCALE GENOMIC DNA]</scope>
    <source>
        <strain evidence="3">DG_56</strain>
    </source>
</reference>
<feature type="non-terminal residue" evidence="3">
    <location>
        <position position="1"/>
    </location>
</feature>
<evidence type="ECO:0000256" key="1">
    <source>
        <dbReference type="ARBA" id="ARBA00007637"/>
    </source>
</evidence>
<dbReference type="PANTHER" id="PTHR43000">
    <property type="entry name" value="DTDP-D-GLUCOSE 4,6-DEHYDRATASE-RELATED"/>
    <property type="match status" value="1"/>
</dbReference>
<dbReference type="SUPFAM" id="SSF51735">
    <property type="entry name" value="NAD(P)-binding Rossmann-fold domains"/>
    <property type="match status" value="1"/>
</dbReference>